<feature type="region of interest" description="Disordered" evidence="1">
    <location>
        <begin position="31"/>
        <end position="64"/>
    </location>
</feature>
<dbReference type="PANTHER" id="PTHR43649">
    <property type="entry name" value="ARABINOSE-BINDING PROTEIN-RELATED"/>
    <property type="match status" value="1"/>
</dbReference>
<evidence type="ECO:0000313" key="3">
    <source>
        <dbReference type="EMBL" id="REE66665.1"/>
    </source>
</evidence>
<dbReference type="PROSITE" id="PS51257">
    <property type="entry name" value="PROKAR_LIPOPROTEIN"/>
    <property type="match status" value="1"/>
</dbReference>
<organism evidence="3 4">
    <name type="scientific">Paenibacillus taihuensis</name>
    <dbReference type="NCBI Taxonomy" id="1156355"/>
    <lineage>
        <taxon>Bacteria</taxon>
        <taxon>Bacillati</taxon>
        <taxon>Bacillota</taxon>
        <taxon>Bacilli</taxon>
        <taxon>Bacillales</taxon>
        <taxon>Paenibacillaceae</taxon>
        <taxon>Paenibacillus</taxon>
    </lineage>
</organism>
<dbReference type="PANTHER" id="PTHR43649:SF12">
    <property type="entry name" value="DIACETYLCHITOBIOSE BINDING PROTEIN DASA"/>
    <property type="match status" value="1"/>
</dbReference>
<feature type="signal peptide" evidence="2">
    <location>
        <begin position="1"/>
        <end position="27"/>
    </location>
</feature>
<name>A0A3D9QTP9_9BACL</name>
<proteinExistence type="predicted"/>
<dbReference type="RefSeq" id="WP_116192209.1">
    <property type="nucleotide sequence ID" value="NZ_QTTN01000049.1"/>
</dbReference>
<dbReference type="Gene3D" id="3.40.190.10">
    <property type="entry name" value="Periplasmic binding protein-like II"/>
    <property type="match status" value="2"/>
</dbReference>
<comment type="caution">
    <text evidence="3">The sequence shown here is derived from an EMBL/GenBank/DDBJ whole genome shotgun (WGS) entry which is preliminary data.</text>
</comment>
<dbReference type="InterPro" id="IPR050490">
    <property type="entry name" value="Bact_solute-bd_prot1"/>
</dbReference>
<dbReference type="OrthoDB" id="2495637at2"/>
<keyword evidence="4" id="KW-1185">Reference proteome</keyword>
<dbReference type="AlphaFoldDB" id="A0A3D9QTP9"/>
<accession>A0A3D9QTP9</accession>
<keyword evidence="2" id="KW-0732">Signal</keyword>
<evidence type="ECO:0000256" key="1">
    <source>
        <dbReference type="SAM" id="MobiDB-lite"/>
    </source>
</evidence>
<reference evidence="3 4" key="1">
    <citation type="submission" date="2018-08" db="EMBL/GenBank/DDBJ databases">
        <title>Genomic Encyclopedia of Type Strains, Phase III (KMG-III): the genomes of soil and plant-associated and newly described type strains.</title>
        <authorList>
            <person name="Whitman W."/>
        </authorList>
    </citation>
    <scope>NUCLEOTIDE SEQUENCE [LARGE SCALE GENOMIC DNA]</scope>
    <source>
        <strain evidence="3 4">CGMCC 1.10966</strain>
    </source>
</reference>
<dbReference type="EMBL" id="QTTN01000049">
    <property type="protein sequence ID" value="REE66665.1"/>
    <property type="molecule type" value="Genomic_DNA"/>
</dbReference>
<dbReference type="Proteomes" id="UP000256304">
    <property type="component" value="Unassembled WGS sequence"/>
</dbReference>
<dbReference type="SUPFAM" id="SSF53850">
    <property type="entry name" value="Periplasmic binding protein-like II"/>
    <property type="match status" value="1"/>
</dbReference>
<gene>
    <name evidence="3" type="ORF">A8990_14933</name>
</gene>
<feature type="chain" id="PRO_5038837521" evidence="2">
    <location>
        <begin position="28"/>
        <end position="578"/>
    </location>
</feature>
<evidence type="ECO:0000313" key="4">
    <source>
        <dbReference type="Proteomes" id="UP000256304"/>
    </source>
</evidence>
<protein>
    <submittedName>
        <fullName evidence="3">Carbohydrate ABC transporter substrate-binding protein (CUT1 family)</fullName>
    </submittedName>
</protein>
<feature type="compositionally biased region" description="Low complexity" evidence="1">
    <location>
        <begin position="32"/>
        <end position="63"/>
    </location>
</feature>
<evidence type="ECO:0000256" key="2">
    <source>
        <dbReference type="SAM" id="SignalP"/>
    </source>
</evidence>
<sequence>MRKTRLKSSLSLTLAIPLLAMSLSACGGNGGNNETSNSGTNANSGSTNSTNSTNANSGTNESTAPKEVTLSFLSAWNGGGAGFPQDQENNPVAKAVREKTGVTLKLESITTSEVEKLNTIFASDTVPDIVNAPYWSTTGGEGQVIKKAAMEGQLLDLTPYLDKYPNVKKLMTQGVAKDFAEFDLNSPDLEGKQYVIPMQTPDGTPESIHNWNYGLYARGDILKALGVNAADIDTEDKLLDLLTKIKGGNFKDISGKPVIPSGTMHNGWDYSQFLSGWSDYNISDFRQEDGKLIHWTQSKDQEARLLYMRKLITNGLFDPEAFSNTDTTANEKLATGKLAVFGAQSMIGELQKTLYKTNPEMQYELLGPMKNKSGNIVTQVEKPGRSGFPVIFLSAKIKDPDAALRLIDYLNSDEGRLLAYWGIAGKDYNLVDGKPTWVADVKKQFDDNPDVKRDEGLNYLSGSFMGAFSSEVTWPIPDDQKTQWEKLEASYSKRLPIQIIDKVSATYLERDWPKYQDFRDKTASLNFDEEFRKACYAKSDDEALKILHSIQDKFKAAGVEDMAAYVGEKAAARDDIGW</sequence>